<evidence type="ECO:0000313" key="2">
    <source>
        <dbReference type="EMBL" id="QQP52053.1"/>
    </source>
</evidence>
<reference evidence="3" key="1">
    <citation type="submission" date="2021-01" db="EMBL/GenBank/DDBJ databases">
        <title>Caligus Genome Assembly.</title>
        <authorList>
            <person name="Gallardo-Escarate C."/>
        </authorList>
    </citation>
    <scope>NUCLEOTIDE SEQUENCE [LARGE SCALE GENOMIC DNA]</scope>
</reference>
<feature type="region of interest" description="Disordered" evidence="1">
    <location>
        <begin position="15"/>
        <end position="51"/>
    </location>
</feature>
<protein>
    <submittedName>
        <fullName evidence="2">Uncharacterized protein</fullName>
    </submittedName>
</protein>
<feature type="compositionally biased region" description="Basic and acidic residues" evidence="1">
    <location>
        <begin position="32"/>
        <end position="51"/>
    </location>
</feature>
<dbReference type="AlphaFoldDB" id="A0A7T8HL74"/>
<evidence type="ECO:0000313" key="3">
    <source>
        <dbReference type="Proteomes" id="UP000595437"/>
    </source>
</evidence>
<proteinExistence type="predicted"/>
<keyword evidence="3" id="KW-1185">Reference proteome</keyword>
<gene>
    <name evidence="2" type="ORF">FKW44_004059</name>
</gene>
<dbReference type="Proteomes" id="UP000595437">
    <property type="component" value="Chromosome 3"/>
</dbReference>
<sequence>MKRSALWESTISNVPLGQREGRPQKSRAFSVVEDKPLPEKRPSREEDPWHA</sequence>
<name>A0A7T8HL74_CALRO</name>
<accession>A0A7T8HL74</accession>
<dbReference type="EMBL" id="CP045892">
    <property type="protein sequence ID" value="QQP52053.1"/>
    <property type="molecule type" value="Genomic_DNA"/>
</dbReference>
<organism evidence="2 3">
    <name type="scientific">Caligus rogercresseyi</name>
    <name type="common">Sea louse</name>
    <dbReference type="NCBI Taxonomy" id="217165"/>
    <lineage>
        <taxon>Eukaryota</taxon>
        <taxon>Metazoa</taxon>
        <taxon>Ecdysozoa</taxon>
        <taxon>Arthropoda</taxon>
        <taxon>Crustacea</taxon>
        <taxon>Multicrustacea</taxon>
        <taxon>Hexanauplia</taxon>
        <taxon>Copepoda</taxon>
        <taxon>Siphonostomatoida</taxon>
        <taxon>Caligidae</taxon>
        <taxon>Caligus</taxon>
    </lineage>
</organism>
<evidence type="ECO:0000256" key="1">
    <source>
        <dbReference type="SAM" id="MobiDB-lite"/>
    </source>
</evidence>